<comment type="caution">
    <text evidence="4">Lacks conserved residue(s) required for the propagation of feature annotation.</text>
</comment>
<evidence type="ECO:0000259" key="5">
    <source>
        <dbReference type="PROSITE" id="PS50941"/>
    </source>
</evidence>
<keyword evidence="4" id="KW-1015">Disulfide bond</keyword>
<keyword evidence="3" id="KW-0843">Virulence</keyword>
<dbReference type="Pfam" id="PF01822">
    <property type="entry name" value="WSC"/>
    <property type="match status" value="2"/>
</dbReference>
<name>A0AAD4GWH3_ASPNN</name>
<organism evidence="7 8">
    <name type="scientific">Aspergillus nanangensis</name>
    <dbReference type="NCBI Taxonomy" id="2582783"/>
    <lineage>
        <taxon>Eukaryota</taxon>
        <taxon>Fungi</taxon>
        <taxon>Dikarya</taxon>
        <taxon>Ascomycota</taxon>
        <taxon>Pezizomycotina</taxon>
        <taxon>Eurotiomycetes</taxon>
        <taxon>Eurotiomycetidae</taxon>
        <taxon>Eurotiales</taxon>
        <taxon>Aspergillaceae</taxon>
        <taxon>Aspergillus</taxon>
        <taxon>Aspergillus subgen. Circumdati</taxon>
    </lineage>
</organism>
<gene>
    <name evidence="7" type="ORF">FE257_005923</name>
</gene>
<protein>
    <submittedName>
        <fullName evidence="7">Uncharacterized protein</fullName>
    </submittedName>
</protein>
<dbReference type="InterPro" id="IPR051589">
    <property type="entry name" value="Sialate-O-sulfotransferase"/>
</dbReference>
<evidence type="ECO:0000256" key="1">
    <source>
        <dbReference type="ARBA" id="ARBA00022669"/>
    </source>
</evidence>
<accession>A0AAD4GWH3</accession>
<dbReference type="GO" id="GO:0008061">
    <property type="term" value="F:chitin binding"/>
    <property type="evidence" value="ECO:0007669"/>
    <property type="project" value="UniProtKB-UniRule"/>
</dbReference>
<dbReference type="PANTHER" id="PTHR45964:SF5">
    <property type="entry name" value="WSCD FAMILY MEMBER CG9164"/>
    <property type="match status" value="1"/>
</dbReference>
<sequence>MSNGLAIERHRRPTILERQLVSTDGLCGAFNGTATCARSAFGNCCSQFGYCGADPAYCGAGCQVGYGVCGVDSTYRWLSLGCYTDNTNARTLNTSILVPGHTVEACQAACAAAGFTFAGMEYGTQCFCGTAIQNGATFGSLGCTTPCAADPAEICGGSEAISMYAVVPIWQSVGCYSDNTKARTLSKSYNIAGNTVEKCQQACKDGGYVYAGMEYGTQCFCGNSIDNSGMPTSGCGLPCAGDASQICGGSNALSMYYLFQ</sequence>
<evidence type="ECO:0000313" key="7">
    <source>
        <dbReference type="EMBL" id="KAF9890518.1"/>
    </source>
</evidence>
<keyword evidence="1 4" id="KW-0147">Chitin-binding</keyword>
<dbReference type="AlphaFoldDB" id="A0AAD4GWH3"/>
<reference evidence="7" key="1">
    <citation type="journal article" date="2019" name="Beilstein J. Org. Chem.">
        <title>Nanangenines: drimane sesquiterpenoids as the dominant metabolite cohort of a novel Australian fungus, Aspergillus nanangensis.</title>
        <authorList>
            <person name="Lacey H.J."/>
            <person name="Gilchrist C.L.M."/>
            <person name="Crombie A."/>
            <person name="Kalaitzis J.A."/>
            <person name="Vuong D."/>
            <person name="Rutledge P.J."/>
            <person name="Turner P."/>
            <person name="Pitt J.I."/>
            <person name="Lacey E."/>
            <person name="Chooi Y.H."/>
            <person name="Piggott A.M."/>
        </authorList>
    </citation>
    <scope>NUCLEOTIDE SEQUENCE</scope>
    <source>
        <strain evidence="7">MST-FP2251</strain>
    </source>
</reference>
<dbReference type="Pfam" id="PF00187">
    <property type="entry name" value="Chitin_bind_1"/>
    <property type="match status" value="1"/>
</dbReference>
<evidence type="ECO:0000313" key="8">
    <source>
        <dbReference type="Proteomes" id="UP001194746"/>
    </source>
</evidence>
<keyword evidence="2" id="KW-0677">Repeat</keyword>
<evidence type="ECO:0000256" key="4">
    <source>
        <dbReference type="PROSITE-ProRule" id="PRU00261"/>
    </source>
</evidence>
<evidence type="ECO:0000256" key="2">
    <source>
        <dbReference type="ARBA" id="ARBA00022737"/>
    </source>
</evidence>
<dbReference type="EMBL" id="VCAU01000026">
    <property type="protein sequence ID" value="KAF9890518.1"/>
    <property type="molecule type" value="Genomic_DNA"/>
</dbReference>
<dbReference type="SMART" id="SM00270">
    <property type="entry name" value="ChtBD1"/>
    <property type="match status" value="1"/>
</dbReference>
<feature type="disulfide bond" evidence="4">
    <location>
        <begin position="44"/>
        <end position="58"/>
    </location>
</feature>
<feature type="domain" description="WSC" evidence="6">
    <location>
        <begin position="169"/>
        <end position="259"/>
    </location>
</feature>
<dbReference type="SUPFAM" id="SSF57016">
    <property type="entry name" value="Plant lectins/antimicrobial peptides"/>
    <property type="match status" value="1"/>
</dbReference>
<feature type="domain" description="Chitin-binding type-1" evidence="5">
    <location>
        <begin position="24"/>
        <end position="71"/>
    </location>
</feature>
<dbReference type="Proteomes" id="UP001194746">
    <property type="component" value="Unassembled WGS sequence"/>
</dbReference>
<dbReference type="PROSITE" id="PS51212">
    <property type="entry name" value="WSC"/>
    <property type="match status" value="2"/>
</dbReference>
<dbReference type="PROSITE" id="PS50941">
    <property type="entry name" value="CHIT_BIND_I_2"/>
    <property type="match status" value="1"/>
</dbReference>
<evidence type="ECO:0000259" key="6">
    <source>
        <dbReference type="PROSITE" id="PS51212"/>
    </source>
</evidence>
<dbReference type="SMART" id="SM00321">
    <property type="entry name" value="WSC"/>
    <property type="match status" value="2"/>
</dbReference>
<feature type="domain" description="WSC" evidence="6">
    <location>
        <begin position="76"/>
        <end position="167"/>
    </location>
</feature>
<proteinExistence type="predicted"/>
<dbReference type="InterPro" id="IPR001002">
    <property type="entry name" value="Chitin-bd_1"/>
</dbReference>
<comment type="caution">
    <text evidence="7">The sequence shown here is derived from an EMBL/GenBank/DDBJ whole genome shotgun (WGS) entry which is preliminary data.</text>
</comment>
<reference evidence="7" key="2">
    <citation type="submission" date="2020-02" db="EMBL/GenBank/DDBJ databases">
        <authorList>
            <person name="Gilchrist C.L.M."/>
            <person name="Chooi Y.-H."/>
        </authorList>
    </citation>
    <scope>NUCLEOTIDE SEQUENCE</scope>
    <source>
        <strain evidence="7">MST-FP2251</strain>
    </source>
</reference>
<dbReference type="InterPro" id="IPR036861">
    <property type="entry name" value="Endochitinase-like_sf"/>
</dbReference>
<keyword evidence="8" id="KW-1185">Reference proteome</keyword>
<dbReference type="InterPro" id="IPR002889">
    <property type="entry name" value="WSC_carb-bd"/>
</dbReference>
<dbReference type="Gene3D" id="3.30.60.10">
    <property type="entry name" value="Endochitinase-like"/>
    <property type="match status" value="1"/>
</dbReference>
<evidence type="ECO:0000256" key="3">
    <source>
        <dbReference type="ARBA" id="ARBA00023026"/>
    </source>
</evidence>
<dbReference type="PANTHER" id="PTHR45964">
    <property type="entry name" value="WSCD FAMILY MEMBER CG9164"/>
    <property type="match status" value="1"/>
</dbReference>